<protein>
    <submittedName>
        <fullName evidence="1">Uncharacterized protein</fullName>
    </submittedName>
</protein>
<dbReference type="AlphaFoldDB" id="A0A933SCI1"/>
<accession>A0A933SCI1</accession>
<evidence type="ECO:0000313" key="2">
    <source>
        <dbReference type="Proteomes" id="UP000696931"/>
    </source>
</evidence>
<dbReference type="EMBL" id="JACRIW010000038">
    <property type="protein sequence ID" value="MBI5168891.1"/>
    <property type="molecule type" value="Genomic_DNA"/>
</dbReference>
<dbReference type="Proteomes" id="UP000696931">
    <property type="component" value="Unassembled WGS sequence"/>
</dbReference>
<organism evidence="1 2">
    <name type="scientific">Eiseniibacteriota bacterium</name>
    <dbReference type="NCBI Taxonomy" id="2212470"/>
    <lineage>
        <taxon>Bacteria</taxon>
        <taxon>Candidatus Eiseniibacteriota</taxon>
    </lineage>
</organism>
<reference evidence="1" key="1">
    <citation type="submission" date="2020-07" db="EMBL/GenBank/DDBJ databases">
        <title>Huge and variable diversity of episymbiotic CPR bacteria and DPANN archaea in groundwater ecosystems.</title>
        <authorList>
            <person name="He C.Y."/>
            <person name="Keren R."/>
            <person name="Whittaker M."/>
            <person name="Farag I.F."/>
            <person name="Doudna J."/>
            <person name="Cate J.H.D."/>
            <person name="Banfield J.F."/>
        </authorList>
    </citation>
    <scope>NUCLEOTIDE SEQUENCE</scope>
    <source>
        <strain evidence="1">NC_groundwater_1813_Pr3_B-0.1um_71_17</strain>
    </source>
</reference>
<comment type="caution">
    <text evidence="1">The sequence shown here is derived from an EMBL/GenBank/DDBJ whole genome shotgun (WGS) entry which is preliminary data.</text>
</comment>
<sequence length="218" mass="22675">MAFRAEVRRALSQSVGLSLAQAFAAPKVTVIVADAAVSERDVVALSELAEALVRVGTSRGRCMLLLSHAGPAAPAPAVKSHAKQLRATLGMPVVVHDTTEKSDWIPGELDGVGACALDDELREAEAIVLVGRWSRRKDGAVHGGPALLLPGLADPATRARWSALADGGARDAATRAVTALVPVDYALIWDASDPPRVRAGSGAELFAALEAEGWPLPE</sequence>
<proteinExistence type="predicted"/>
<gene>
    <name evidence="1" type="ORF">HZA61_05360</name>
</gene>
<name>A0A933SCI1_UNCEI</name>
<evidence type="ECO:0000313" key="1">
    <source>
        <dbReference type="EMBL" id="MBI5168891.1"/>
    </source>
</evidence>